<evidence type="ECO:0000256" key="4">
    <source>
        <dbReference type="ARBA" id="ARBA00022777"/>
    </source>
</evidence>
<dbReference type="SMART" id="SM00387">
    <property type="entry name" value="HATPase_c"/>
    <property type="match status" value="1"/>
</dbReference>
<name>A0A3N0VH64_9GAMM</name>
<evidence type="ECO:0000256" key="1">
    <source>
        <dbReference type="ARBA" id="ARBA00000085"/>
    </source>
</evidence>
<keyword evidence="4" id="KW-0418">Kinase</keyword>
<evidence type="ECO:0000313" key="8">
    <source>
        <dbReference type="Proteomes" id="UP000282106"/>
    </source>
</evidence>
<reference evidence="7 8" key="1">
    <citation type="submission" date="2018-10" db="EMBL/GenBank/DDBJ databases">
        <authorList>
            <person name="Chen W.-M."/>
        </authorList>
    </citation>
    <scope>NUCLEOTIDE SEQUENCE [LARGE SCALE GENOMIC DNA]</scope>
    <source>
        <strain evidence="7 8">THS-13</strain>
    </source>
</reference>
<dbReference type="EC" id="2.7.13.3" evidence="2"/>
<dbReference type="PANTHER" id="PTHR24421">
    <property type="entry name" value="NITRATE/NITRITE SENSOR PROTEIN NARX-RELATED"/>
    <property type="match status" value="1"/>
</dbReference>
<protein>
    <recommendedName>
        <fullName evidence="2">histidine kinase</fullName>
        <ecNumber evidence="2">2.7.13.3</ecNumber>
    </recommendedName>
</protein>
<dbReference type="InterPro" id="IPR036890">
    <property type="entry name" value="HATPase_C_sf"/>
</dbReference>
<evidence type="ECO:0000256" key="3">
    <source>
        <dbReference type="ARBA" id="ARBA00022679"/>
    </source>
</evidence>
<dbReference type="InterPro" id="IPR005467">
    <property type="entry name" value="His_kinase_dom"/>
</dbReference>
<dbReference type="GO" id="GO:0004673">
    <property type="term" value="F:protein histidine kinase activity"/>
    <property type="evidence" value="ECO:0007669"/>
    <property type="project" value="UniProtKB-EC"/>
</dbReference>
<dbReference type="PROSITE" id="PS50109">
    <property type="entry name" value="HIS_KIN"/>
    <property type="match status" value="1"/>
</dbReference>
<proteinExistence type="predicted"/>
<evidence type="ECO:0000313" key="7">
    <source>
        <dbReference type="EMBL" id="ROH92034.1"/>
    </source>
</evidence>
<dbReference type="RefSeq" id="WP_123211077.1">
    <property type="nucleotide sequence ID" value="NZ_RJVO01000002.1"/>
</dbReference>
<gene>
    <name evidence="7" type="ORF">ED208_06595</name>
</gene>
<dbReference type="Proteomes" id="UP000282106">
    <property type="component" value="Unassembled WGS sequence"/>
</dbReference>
<dbReference type="Pfam" id="PF02518">
    <property type="entry name" value="HATPase_c"/>
    <property type="match status" value="1"/>
</dbReference>
<keyword evidence="7" id="KW-0067">ATP-binding</keyword>
<evidence type="ECO:0000256" key="5">
    <source>
        <dbReference type="ARBA" id="ARBA00023012"/>
    </source>
</evidence>
<dbReference type="EMBL" id="RJVO01000002">
    <property type="protein sequence ID" value="ROH92034.1"/>
    <property type="molecule type" value="Genomic_DNA"/>
</dbReference>
<keyword evidence="3" id="KW-0808">Transferase</keyword>
<dbReference type="GO" id="GO:0005524">
    <property type="term" value="F:ATP binding"/>
    <property type="evidence" value="ECO:0007669"/>
    <property type="project" value="UniProtKB-KW"/>
</dbReference>
<organism evidence="7 8">
    <name type="scientific">Stagnimonas aquatica</name>
    <dbReference type="NCBI Taxonomy" id="2689987"/>
    <lineage>
        <taxon>Bacteria</taxon>
        <taxon>Pseudomonadati</taxon>
        <taxon>Pseudomonadota</taxon>
        <taxon>Gammaproteobacteria</taxon>
        <taxon>Nevskiales</taxon>
        <taxon>Nevskiaceae</taxon>
        <taxon>Stagnimonas</taxon>
    </lineage>
</organism>
<dbReference type="CDD" id="cd16917">
    <property type="entry name" value="HATPase_UhpB-NarQ-NarX-like"/>
    <property type="match status" value="1"/>
</dbReference>
<dbReference type="InterPro" id="IPR003594">
    <property type="entry name" value="HATPase_dom"/>
</dbReference>
<dbReference type="SUPFAM" id="SSF55874">
    <property type="entry name" value="ATPase domain of HSP90 chaperone/DNA topoisomerase II/histidine kinase"/>
    <property type="match status" value="1"/>
</dbReference>
<keyword evidence="8" id="KW-1185">Reference proteome</keyword>
<comment type="caution">
    <text evidence="7">The sequence shown here is derived from an EMBL/GenBank/DDBJ whole genome shotgun (WGS) entry which is preliminary data.</text>
</comment>
<dbReference type="AlphaFoldDB" id="A0A3N0VH64"/>
<sequence length="223" mass="23963">MIALALAITALAAVLAWRWWPRARPPVPAPAEPAGAALAAERQRIYQDLHDDLGAKLLSLIHRAPDAATADLARSALQDLRDVVSRTRGEPGSLLDSLGEIEGEARQRLEASGGLLLWEQEDGIADPRLDHAQALQLYRIVREAISNALRHAQARHVRIRVRQRGATLYLDVTDDGPGLAVEGGRGQGLAGMRQRAGELGGAIDWTAGSVGGTKVVLQFPLPR</sequence>
<accession>A0A3N0VH64</accession>
<dbReference type="GO" id="GO:0000160">
    <property type="term" value="P:phosphorelay signal transduction system"/>
    <property type="evidence" value="ECO:0007669"/>
    <property type="project" value="UniProtKB-KW"/>
</dbReference>
<comment type="catalytic activity">
    <reaction evidence="1">
        <text>ATP + protein L-histidine = ADP + protein N-phospho-L-histidine.</text>
        <dbReference type="EC" id="2.7.13.3"/>
    </reaction>
</comment>
<dbReference type="InParanoid" id="A0A3N0VH64"/>
<dbReference type="Gene3D" id="3.30.565.10">
    <property type="entry name" value="Histidine kinase-like ATPase, C-terminal domain"/>
    <property type="match status" value="1"/>
</dbReference>
<keyword evidence="5" id="KW-0902">Two-component regulatory system</keyword>
<evidence type="ECO:0000256" key="2">
    <source>
        <dbReference type="ARBA" id="ARBA00012438"/>
    </source>
</evidence>
<keyword evidence="7" id="KW-0547">Nucleotide-binding</keyword>
<evidence type="ECO:0000259" key="6">
    <source>
        <dbReference type="PROSITE" id="PS50109"/>
    </source>
</evidence>
<dbReference type="PANTHER" id="PTHR24421:SF10">
    <property type="entry name" value="NITRATE_NITRITE SENSOR PROTEIN NARQ"/>
    <property type="match status" value="1"/>
</dbReference>
<dbReference type="InterPro" id="IPR050482">
    <property type="entry name" value="Sensor_HK_TwoCompSys"/>
</dbReference>
<feature type="domain" description="Histidine kinase" evidence="6">
    <location>
        <begin position="136"/>
        <end position="223"/>
    </location>
</feature>